<dbReference type="Proteomes" id="UP001046870">
    <property type="component" value="Chromosome 24"/>
</dbReference>
<accession>A0A9D3PBL9</accession>
<name>A0A9D3PBL9_MEGAT</name>
<evidence type="ECO:0000313" key="5">
    <source>
        <dbReference type="Proteomes" id="UP001046870"/>
    </source>
</evidence>
<feature type="compositionally biased region" description="Basic and acidic residues" evidence="1">
    <location>
        <begin position="22"/>
        <end position="33"/>
    </location>
</feature>
<dbReference type="InterPro" id="IPR045055">
    <property type="entry name" value="DNA2/NAM7-like"/>
</dbReference>
<dbReference type="AlphaFoldDB" id="A0A9D3PBL9"/>
<dbReference type="SUPFAM" id="SSF52540">
    <property type="entry name" value="P-loop containing nucleoside triphosphate hydrolases"/>
    <property type="match status" value="1"/>
</dbReference>
<evidence type="ECO:0008006" key="6">
    <source>
        <dbReference type="Google" id="ProtNLM"/>
    </source>
</evidence>
<feature type="compositionally biased region" description="Basic and acidic residues" evidence="1">
    <location>
        <begin position="211"/>
        <end position="220"/>
    </location>
</feature>
<gene>
    <name evidence="4" type="ORF">MATL_G00256900</name>
</gene>
<evidence type="ECO:0000313" key="4">
    <source>
        <dbReference type="EMBL" id="KAG7455459.1"/>
    </source>
</evidence>
<comment type="caution">
    <text evidence="4">The sequence shown here is derived from an EMBL/GenBank/DDBJ whole genome shotgun (WGS) entry which is preliminary data.</text>
</comment>
<dbReference type="Pfam" id="PF25396">
    <property type="entry name" value="ZNFX1"/>
    <property type="match status" value="1"/>
</dbReference>
<dbReference type="InterPro" id="IPR057373">
    <property type="entry name" value="ZNFX1"/>
</dbReference>
<dbReference type="Gene3D" id="3.40.50.300">
    <property type="entry name" value="P-loop containing nucleotide triphosphate hydrolases"/>
    <property type="match status" value="1"/>
</dbReference>
<feature type="compositionally biased region" description="Polar residues" evidence="1">
    <location>
        <begin position="186"/>
        <end position="197"/>
    </location>
</feature>
<evidence type="ECO:0000259" key="3">
    <source>
        <dbReference type="Pfam" id="PF25396"/>
    </source>
</evidence>
<dbReference type="EMBL" id="JAFDVH010000024">
    <property type="protein sequence ID" value="KAG7455459.1"/>
    <property type="molecule type" value="Genomic_DNA"/>
</dbReference>
<feature type="compositionally biased region" description="Basic residues" evidence="1">
    <location>
        <begin position="40"/>
        <end position="53"/>
    </location>
</feature>
<protein>
    <recommendedName>
        <fullName evidence="6">NFX1-type zinc finger-containing protein 1</fullName>
    </recommendedName>
</protein>
<organism evidence="4 5">
    <name type="scientific">Megalops atlanticus</name>
    <name type="common">Tarpon</name>
    <name type="synonym">Clupea gigantea</name>
    <dbReference type="NCBI Taxonomy" id="7932"/>
    <lineage>
        <taxon>Eukaryota</taxon>
        <taxon>Metazoa</taxon>
        <taxon>Chordata</taxon>
        <taxon>Craniata</taxon>
        <taxon>Vertebrata</taxon>
        <taxon>Euteleostomi</taxon>
        <taxon>Actinopterygii</taxon>
        <taxon>Neopterygii</taxon>
        <taxon>Teleostei</taxon>
        <taxon>Elopiformes</taxon>
        <taxon>Megalopidae</taxon>
        <taxon>Megalops</taxon>
    </lineage>
</organism>
<dbReference type="GO" id="GO:0031380">
    <property type="term" value="C:nuclear RNA-directed RNA polymerase complex"/>
    <property type="evidence" value="ECO:0007669"/>
    <property type="project" value="TreeGrafter"/>
</dbReference>
<feature type="region of interest" description="Disordered" evidence="1">
    <location>
        <begin position="1"/>
        <end position="220"/>
    </location>
</feature>
<feature type="compositionally biased region" description="Basic and acidic residues" evidence="1">
    <location>
        <begin position="54"/>
        <end position="72"/>
    </location>
</feature>
<feature type="region of interest" description="Disordered" evidence="1">
    <location>
        <begin position="924"/>
        <end position="986"/>
    </location>
</feature>
<proteinExistence type="predicted"/>
<feature type="compositionally biased region" description="Basic residues" evidence="1">
    <location>
        <begin position="1"/>
        <end position="11"/>
    </location>
</feature>
<sequence>MSGRGGQHRVRPPQQQGHGRPARRESQGTDERVGNSARGGHSHNRRGGHRSQSHSREAEAGGRPPWRRDHSAGRAPFQHCPPLLSDALTTWDLTSSNSPGGGPFHERRRQDRPANPYAQNSRRGNPHSSQGRILNHSVRTTGDSAAGVQRPPANHRPPSRTGNHNTKKNERGSQGSQLQRSHRARSQPNLSDLGCQSQDHHRRARISQESQDPKPKASHRLDFRSLEKILQMEPSEVVMKLAAPGSGLQELLDRKETTDNLTSLTLDVLSKACGSRTNRQNLQHLLAVVKDSQFLKGNIPMFLMMLGTKVDQESRQQTLAKLGQIVDLYVSLMSVFPSSTIIDVSLAVVLLEREFTNLQVAGVRGLEEVQESLGRLQRMVSHLQEKKREGTLRSDAYTFLLGAQDELDVESFRHMSVFPTYEDIHATERPFLRPNVIGESFRDCDTYLDTHFRLLREDFVKPLRDGISHLLHFDGKDLRRGRLDDIRIYFDAHIVAPLCTPKGILYRVQFDNQNLKMVNWESSKRLLYGALVCLSIDNFETMIFATVANRDVRELKVGVTTLFFTEENRMKLADVSPSDTFLMVETTAFFEAYRHVLEGLQEMRAEDLPMQRYIVSCDDSISPPGYLLAHRHEYSLQALMNDKPLKVTESSRETLQRRFDMLRKMRQRIMGRDSDPEVKEGTEPKETVGDILNFSEWPSKEKLNLDESQMKAVQLALTKELAIIQGPPGTGKTYVGLKIVKALLDNDHIWQSGGSSPILVVCYTNHALDQFLEGILKFMKKSSGLVRVGGRSSSEKLKELSLSSRRRGSNFRQNLAGHLRAMFAQLNDARKTMEESIGKRAALFESSAQGILHENVLEQYIQALHGTTLEEGLPSGFGGYHHRKRGRSLMLEWLGVSMLSHASRQMEIIVDTEEHREDWMSVASDVMRDPEEEDVERFTPDTAGHEDFGDVDLYQSEDEEVEHNSGDVAEDLGDHTSSGGDSDLTSTDVLTTATEVLSLAEPQRDEDAASEVGSVTTDGDGDADAEDLLQVAEEAELVQAERMMEGDDVQRHIQSARRRLAQTQRVVLAYVPEQEEKEERGEKRGDPTTMGGR</sequence>
<feature type="region of interest" description="Disordered" evidence="1">
    <location>
        <begin position="1071"/>
        <end position="1093"/>
    </location>
</feature>
<feature type="compositionally biased region" description="Basic and acidic residues" evidence="1">
    <location>
        <begin position="1077"/>
        <end position="1086"/>
    </location>
</feature>
<reference evidence="4" key="1">
    <citation type="submission" date="2021-01" db="EMBL/GenBank/DDBJ databases">
        <authorList>
            <person name="Zahm M."/>
            <person name="Roques C."/>
            <person name="Cabau C."/>
            <person name="Klopp C."/>
            <person name="Donnadieu C."/>
            <person name="Jouanno E."/>
            <person name="Lampietro C."/>
            <person name="Louis A."/>
            <person name="Herpin A."/>
            <person name="Echchiki A."/>
            <person name="Berthelot C."/>
            <person name="Parey E."/>
            <person name="Roest-Crollius H."/>
            <person name="Braasch I."/>
            <person name="Postlethwait J."/>
            <person name="Bobe J."/>
            <person name="Montfort J."/>
            <person name="Bouchez O."/>
            <person name="Begum T."/>
            <person name="Mejri S."/>
            <person name="Adams A."/>
            <person name="Chen W.-J."/>
            <person name="Guiguen Y."/>
        </authorList>
    </citation>
    <scope>NUCLEOTIDE SEQUENCE</scope>
    <source>
        <strain evidence="4">YG-15Mar2019-1</strain>
        <tissue evidence="4">Brain</tissue>
    </source>
</reference>
<feature type="compositionally biased region" description="Polar residues" evidence="1">
    <location>
        <begin position="87"/>
        <end position="98"/>
    </location>
</feature>
<dbReference type="PANTHER" id="PTHR10887">
    <property type="entry name" value="DNA2/NAM7 HELICASE FAMILY"/>
    <property type="match status" value="1"/>
</dbReference>
<dbReference type="Pfam" id="PF13086">
    <property type="entry name" value="AAA_11"/>
    <property type="match status" value="1"/>
</dbReference>
<dbReference type="InterPro" id="IPR041677">
    <property type="entry name" value="DNA2/NAM7_AAA_11"/>
</dbReference>
<dbReference type="GO" id="GO:0004386">
    <property type="term" value="F:helicase activity"/>
    <property type="evidence" value="ECO:0007669"/>
    <property type="project" value="InterPro"/>
</dbReference>
<feature type="compositionally biased region" description="Low complexity" evidence="1">
    <location>
        <begin position="975"/>
        <end position="986"/>
    </location>
</feature>
<feature type="domain" description="ZNFX1" evidence="3">
    <location>
        <begin position="482"/>
        <end position="587"/>
    </location>
</feature>
<keyword evidence="5" id="KW-1185">Reference proteome</keyword>
<dbReference type="InterPro" id="IPR027417">
    <property type="entry name" value="P-loop_NTPase"/>
</dbReference>
<feature type="compositionally biased region" description="Polar residues" evidence="1">
    <location>
        <begin position="117"/>
        <end position="143"/>
    </location>
</feature>
<dbReference type="GO" id="GO:0031048">
    <property type="term" value="P:regulatory ncRNA-mediated heterochromatin formation"/>
    <property type="evidence" value="ECO:0007669"/>
    <property type="project" value="TreeGrafter"/>
</dbReference>
<dbReference type="OrthoDB" id="2423195at2759"/>
<evidence type="ECO:0000256" key="1">
    <source>
        <dbReference type="SAM" id="MobiDB-lite"/>
    </source>
</evidence>
<feature type="domain" description="DNA2/NAM7 helicase helicase" evidence="2">
    <location>
        <begin position="704"/>
        <end position="837"/>
    </location>
</feature>
<feature type="region of interest" description="Disordered" evidence="1">
    <location>
        <begin position="1000"/>
        <end position="1023"/>
    </location>
</feature>
<dbReference type="PANTHER" id="PTHR10887:SF341">
    <property type="entry name" value="NFX1-TYPE ZINC FINGER-CONTAINING PROTEIN 1"/>
    <property type="match status" value="1"/>
</dbReference>
<evidence type="ECO:0000259" key="2">
    <source>
        <dbReference type="Pfam" id="PF13086"/>
    </source>
</evidence>
<feature type="compositionally biased region" description="Basic and acidic residues" evidence="1">
    <location>
        <begin position="936"/>
        <end position="948"/>
    </location>
</feature>